<proteinExistence type="predicted"/>
<dbReference type="Proteomes" id="UP000036367">
    <property type="component" value="Unassembled WGS sequence"/>
</dbReference>
<feature type="region of interest" description="Disordered" evidence="1">
    <location>
        <begin position="12"/>
        <end position="43"/>
    </location>
</feature>
<name>A0A0J1ELE7_RHOIS</name>
<organism evidence="2 3">
    <name type="scientific">Rhodopirellula islandica</name>
    <dbReference type="NCBI Taxonomy" id="595434"/>
    <lineage>
        <taxon>Bacteria</taxon>
        <taxon>Pseudomonadati</taxon>
        <taxon>Planctomycetota</taxon>
        <taxon>Planctomycetia</taxon>
        <taxon>Pirellulales</taxon>
        <taxon>Pirellulaceae</taxon>
        <taxon>Rhodopirellula</taxon>
    </lineage>
</organism>
<accession>A0A0J1ELE7</accession>
<feature type="compositionally biased region" description="Polar residues" evidence="1">
    <location>
        <begin position="30"/>
        <end position="42"/>
    </location>
</feature>
<sequence length="608" mass="67643">MILWLIPAVPSQVPADDTPITTPPPDTETHATGPSTATSTEQTKIDRVTAFIPLPPAADPPPLESPSQPLDAAGYQTADFATRADSPNPADEIWSAYIDLWKSHYKSPSQPELRSLFGFPVDADVLITDRRGRVAPSELNWRPGSFRVWQTDHFEILSQADDVSSRIVAEALEREYWVWTQIFFPIWSGRNQVAAIVRDWERENTSAADHLKSRSSPARLQHGQRHRVVLLADQESYRATITTAFRNTDTSAVAASTGFYSDTLRLSFFFPQPDLASLHHEICHQLFTEASANASRRRPTRGQTFATATTEDFWLIEGMAGYFESLRYEQSLAYVGGWESPRLQLARYQALIGGVPIASLEDLRGTRDDVQSKPDLARWYSQAALRTHYLMDNAGPTKRRGLLKQLADLYSQTKPNAETSPTSNDAANETNPAAILRALRVDDAHVTRNPAKGDLTTLCLAGCNLTSQGLSKQKPLHGLTWCDLSRLPLTDADVLRLIVDTQQLDQLSLEATQVTNQVTTLLRGANQLRELDLSYTAIDDSALKSIPPSVSTLWLTGTNLTDQAIDTLVALPRLQTIDLQRTTITERGLQRFRQLKPNCQLNPLNIPE</sequence>
<dbReference type="Gene3D" id="3.80.10.10">
    <property type="entry name" value="Ribonuclease Inhibitor"/>
    <property type="match status" value="1"/>
</dbReference>
<dbReference type="AlphaFoldDB" id="A0A0J1ELE7"/>
<dbReference type="InterPro" id="IPR032675">
    <property type="entry name" value="LRR_dom_sf"/>
</dbReference>
<evidence type="ECO:0000313" key="3">
    <source>
        <dbReference type="Proteomes" id="UP000036367"/>
    </source>
</evidence>
<reference evidence="2" key="1">
    <citation type="submission" date="2015-05" db="EMBL/GenBank/DDBJ databases">
        <title>Permanent draft genome of Rhodopirellula islandicus K833.</title>
        <authorList>
            <person name="Kizina J."/>
            <person name="Richter M."/>
            <person name="Glockner F.O."/>
            <person name="Harder J."/>
        </authorList>
    </citation>
    <scope>NUCLEOTIDE SEQUENCE [LARGE SCALE GENOMIC DNA]</scope>
    <source>
        <strain evidence="2">K833</strain>
    </source>
</reference>
<comment type="caution">
    <text evidence="2">The sequence shown here is derived from an EMBL/GenBank/DDBJ whole genome shotgun (WGS) entry which is preliminary data.</text>
</comment>
<dbReference type="STRING" id="595434.RISK_001570"/>
<dbReference type="EMBL" id="LECT01000015">
    <property type="protein sequence ID" value="KLU06359.1"/>
    <property type="molecule type" value="Genomic_DNA"/>
</dbReference>
<gene>
    <name evidence="2" type="ORF">RISK_001570</name>
</gene>
<dbReference type="SUPFAM" id="SSF52047">
    <property type="entry name" value="RNI-like"/>
    <property type="match status" value="1"/>
</dbReference>
<dbReference type="PATRIC" id="fig|595434.4.peg.1504"/>
<keyword evidence="3" id="KW-1185">Reference proteome</keyword>
<evidence type="ECO:0000256" key="1">
    <source>
        <dbReference type="SAM" id="MobiDB-lite"/>
    </source>
</evidence>
<evidence type="ECO:0008006" key="4">
    <source>
        <dbReference type="Google" id="ProtNLM"/>
    </source>
</evidence>
<evidence type="ECO:0000313" key="2">
    <source>
        <dbReference type="EMBL" id="KLU06359.1"/>
    </source>
</evidence>
<protein>
    <recommendedName>
        <fullName evidence="4">Leucine Rich repeats (2 copies)</fullName>
    </recommendedName>
</protein>